<keyword evidence="11" id="KW-1185">Reference proteome</keyword>
<reference evidence="10" key="1">
    <citation type="journal article" date="2021" name="Open Biol.">
        <title>Shared evolutionary footprints suggest mitochondrial oxidative damage underlies multiple complex I losses in fungi.</title>
        <authorList>
            <person name="Schikora-Tamarit M.A."/>
            <person name="Marcet-Houben M."/>
            <person name="Nosek J."/>
            <person name="Gabaldon T."/>
        </authorList>
    </citation>
    <scope>NUCLEOTIDE SEQUENCE</scope>
    <source>
        <strain evidence="10">CBS6075</strain>
    </source>
</reference>
<name>A0A9P8NUN9_9ASCO</name>
<keyword evidence="6" id="KW-0539">Nucleus</keyword>
<evidence type="ECO:0000256" key="6">
    <source>
        <dbReference type="ARBA" id="ARBA00023242"/>
    </source>
</evidence>
<dbReference type="SMART" id="SM00451">
    <property type="entry name" value="ZnF_U1"/>
    <property type="match status" value="1"/>
</dbReference>
<sequence>MPKYYCDYCKSYLTHDSLSVRKSHLQGRNHLSFYCEYYEEVARKNGLLEPNELPWEYSLKVHYGGMPGTHTAKSELQLPPPPTLNGFPNPPAWMTSSDTSAEKKTVADWKRATEPVSDLARPK</sequence>
<dbReference type="InterPro" id="IPR036236">
    <property type="entry name" value="Znf_C2H2_sf"/>
</dbReference>
<evidence type="ECO:0000256" key="4">
    <source>
        <dbReference type="ARBA" id="ARBA00022833"/>
    </source>
</evidence>
<accession>A0A9P8NUN9</accession>
<keyword evidence="4" id="KW-0862">Zinc</keyword>
<dbReference type="AlphaFoldDB" id="A0A9P8NUN9"/>
<feature type="compositionally biased region" description="Basic and acidic residues" evidence="8">
    <location>
        <begin position="100"/>
        <end position="113"/>
    </location>
</feature>
<gene>
    <name evidence="10" type="ORF">OGAPHI_007177</name>
</gene>
<dbReference type="PROSITE" id="PS50171">
    <property type="entry name" value="ZF_MATRIN"/>
    <property type="match status" value="1"/>
</dbReference>
<dbReference type="InterPro" id="IPR003604">
    <property type="entry name" value="Matrin/U1-like-C_Znf_C2H2"/>
</dbReference>
<dbReference type="GeneID" id="70239141"/>
<keyword evidence="5" id="KW-0694">RNA-binding</keyword>
<feature type="domain" description="Matrin-type" evidence="9">
    <location>
        <begin position="4"/>
        <end position="30"/>
    </location>
</feature>
<evidence type="ECO:0000259" key="9">
    <source>
        <dbReference type="PROSITE" id="PS50171"/>
    </source>
</evidence>
<proteinExistence type="predicted"/>
<dbReference type="PANTHER" id="PTHR31148:SF1">
    <property type="entry name" value="U1 SMALL NUCLEAR RIBONUCLEOPROTEIN C"/>
    <property type="match status" value="1"/>
</dbReference>
<dbReference type="OrthoDB" id="76567at2759"/>
<dbReference type="InterPro" id="IPR000690">
    <property type="entry name" value="Matrin/U1-C_Znf_C2H2"/>
</dbReference>
<protein>
    <recommendedName>
        <fullName evidence="9">Matrin-type domain-containing protein</fullName>
    </recommendedName>
</protein>
<dbReference type="InterPro" id="IPR013085">
    <property type="entry name" value="U1-CZ_Znf_C2H2"/>
</dbReference>
<dbReference type="EMBL" id="JAEUBE010000511">
    <property type="protein sequence ID" value="KAH3659972.1"/>
    <property type="molecule type" value="Genomic_DNA"/>
</dbReference>
<comment type="subcellular location">
    <subcellularLocation>
        <location evidence="1">Nucleus</location>
    </subcellularLocation>
</comment>
<feature type="region of interest" description="Disordered" evidence="8">
    <location>
        <begin position="70"/>
        <end position="123"/>
    </location>
</feature>
<dbReference type="InterPro" id="IPR017340">
    <property type="entry name" value="U1_snRNP-C"/>
</dbReference>
<dbReference type="GO" id="GO:0008270">
    <property type="term" value="F:zinc ion binding"/>
    <property type="evidence" value="ECO:0007669"/>
    <property type="project" value="UniProtKB-KW"/>
</dbReference>
<keyword evidence="7" id="KW-0687">Ribonucleoprotein</keyword>
<evidence type="ECO:0000256" key="3">
    <source>
        <dbReference type="ARBA" id="ARBA00022771"/>
    </source>
</evidence>
<keyword evidence="3" id="KW-0863">Zinc-finger</keyword>
<dbReference type="GO" id="GO:0030627">
    <property type="term" value="F:pre-mRNA 5'-splice site binding"/>
    <property type="evidence" value="ECO:0007669"/>
    <property type="project" value="InterPro"/>
</dbReference>
<evidence type="ECO:0000313" key="10">
    <source>
        <dbReference type="EMBL" id="KAH3659972.1"/>
    </source>
</evidence>
<dbReference type="GO" id="GO:0005685">
    <property type="term" value="C:U1 snRNP"/>
    <property type="evidence" value="ECO:0007669"/>
    <property type="project" value="InterPro"/>
</dbReference>
<evidence type="ECO:0000256" key="7">
    <source>
        <dbReference type="ARBA" id="ARBA00023274"/>
    </source>
</evidence>
<dbReference type="Pfam" id="PF06220">
    <property type="entry name" value="zf-U1"/>
    <property type="match status" value="1"/>
</dbReference>
<comment type="caution">
    <text evidence="10">The sequence shown here is derived from an EMBL/GenBank/DDBJ whole genome shotgun (WGS) entry which is preliminary data.</text>
</comment>
<evidence type="ECO:0000256" key="2">
    <source>
        <dbReference type="ARBA" id="ARBA00022723"/>
    </source>
</evidence>
<dbReference type="PANTHER" id="PTHR31148">
    <property type="entry name" value="U1 SMALL NUCLEAR RIBONUCLEOPROTEIN C"/>
    <property type="match status" value="1"/>
</dbReference>
<dbReference type="Gene3D" id="3.30.160.60">
    <property type="entry name" value="Classic Zinc Finger"/>
    <property type="match status" value="1"/>
</dbReference>
<dbReference type="RefSeq" id="XP_046057683.1">
    <property type="nucleotide sequence ID" value="XM_046208544.1"/>
</dbReference>
<evidence type="ECO:0000256" key="8">
    <source>
        <dbReference type="SAM" id="MobiDB-lite"/>
    </source>
</evidence>
<organism evidence="10 11">
    <name type="scientific">Ogataea philodendri</name>
    <dbReference type="NCBI Taxonomy" id="1378263"/>
    <lineage>
        <taxon>Eukaryota</taxon>
        <taxon>Fungi</taxon>
        <taxon>Dikarya</taxon>
        <taxon>Ascomycota</taxon>
        <taxon>Saccharomycotina</taxon>
        <taxon>Pichiomycetes</taxon>
        <taxon>Pichiales</taxon>
        <taxon>Pichiaceae</taxon>
        <taxon>Ogataea</taxon>
    </lineage>
</organism>
<evidence type="ECO:0000256" key="5">
    <source>
        <dbReference type="ARBA" id="ARBA00022884"/>
    </source>
</evidence>
<dbReference type="SUPFAM" id="SSF57667">
    <property type="entry name" value="beta-beta-alpha zinc fingers"/>
    <property type="match status" value="1"/>
</dbReference>
<keyword evidence="2" id="KW-0479">Metal-binding</keyword>
<dbReference type="GO" id="GO:0000395">
    <property type="term" value="P:mRNA 5'-splice site recognition"/>
    <property type="evidence" value="ECO:0007669"/>
    <property type="project" value="InterPro"/>
</dbReference>
<evidence type="ECO:0000313" key="11">
    <source>
        <dbReference type="Proteomes" id="UP000769157"/>
    </source>
</evidence>
<evidence type="ECO:0000256" key="1">
    <source>
        <dbReference type="ARBA" id="ARBA00004123"/>
    </source>
</evidence>
<reference evidence="10" key="2">
    <citation type="submission" date="2021-01" db="EMBL/GenBank/DDBJ databases">
        <authorList>
            <person name="Schikora-Tamarit M.A."/>
        </authorList>
    </citation>
    <scope>NUCLEOTIDE SEQUENCE</scope>
    <source>
        <strain evidence="10">CBS6075</strain>
    </source>
</reference>
<dbReference type="Proteomes" id="UP000769157">
    <property type="component" value="Unassembled WGS sequence"/>
</dbReference>
<feature type="compositionally biased region" description="Pro residues" evidence="8">
    <location>
        <begin position="78"/>
        <end position="91"/>
    </location>
</feature>